<dbReference type="EC" id="2.7.7.77" evidence="8"/>
<keyword evidence="6 8" id="KW-0342">GTP-binding</keyword>
<comment type="domain">
    <text evidence="8">The N-terminal domain determines nucleotide recognition and specific binding, while the C-terminal domain determines the specific binding to the target protein.</text>
</comment>
<dbReference type="STRING" id="1123501.Wenmar_00715"/>
<evidence type="ECO:0000256" key="7">
    <source>
        <dbReference type="ARBA" id="ARBA00023150"/>
    </source>
</evidence>
<evidence type="ECO:0000313" key="10">
    <source>
        <dbReference type="EMBL" id="KIQ70340.1"/>
    </source>
</evidence>
<dbReference type="GO" id="GO:0046872">
    <property type="term" value="F:metal ion binding"/>
    <property type="evidence" value="ECO:0007669"/>
    <property type="project" value="UniProtKB-KW"/>
</dbReference>
<keyword evidence="3 8" id="KW-0479">Metal-binding</keyword>
<keyword evidence="11" id="KW-1185">Reference proteome</keyword>
<organism evidence="10 11">
    <name type="scientific">Wenxinia marina DSM 24838</name>
    <dbReference type="NCBI Taxonomy" id="1123501"/>
    <lineage>
        <taxon>Bacteria</taxon>
        <taxon>Pseudomonadati</taxon>
        <taxon>Pseudomonadota</taxon>
        <taxon>Alphaproteobacteria</taxon>
        <taxon>Rhodobacterales</taxon>
        <taxon>Roseobacteraceae</taxon>
        <taxon>Wenxinia</taxon>
    </lineage>
</organism>
<evidence type="ECO:0000256" key="5">
    <source>
        <dbReference type="ARBA" id="ARBA00022842"/>
    </source>
</evidence>
<keyword evidence="4 8" id="KW-0547">Nucleotide-binding</keyword>
<evidence type="ECO:0000256" key="1">
    <source>
        <dbReference type="ARBA" id="ARBA00022490"/>
    </source>
</evidence>
<dbReference type="InterPro" id="IPR013482">
    <property type="entry name" value="Molybde_CF_guanTrfase"/>
</dbReference>
<feature type="binding site" evidence="8">
    <location>
        <position position="109"/>
    </location>
    <ligand>
        <name>Mg(2+)</name>
        <dbReference type="ChEBI" id="CHEBI:18420"/>
    </ligand>
</feature>
<feature type="binding site" evidence="8">
    <location>
        <begin position="17"/>
        <end position="19"/>
    </location>
    <ligand>
        <name>GTP</name>
        <dbReference type="ChEBI" id="CHEBI:37565"/>
    </ligand>
</feature>
<comment type="similarity">
    <text evidence="8">Belongs to the MobA family.</text>
</comment>
<dbReference type="EMBL" id="AONG01000005">
    <property type="protein sequence ID" value="KIQ70340.1"/>
    <property type="molecule type" value="Genomic_DNA"/>
</dbReference>
<comment type="function">
    <text evidence="8">Transfers a GMP moiety from GTP to Mo-molybdopterin (Mo-MPT) cofactor (Moco or molybdenum cofactor) to form Mo-molybdopterin guanine dinucleotide (Mo-MGD) cofactor.</text>
</comment>
<dbReference type="GO" id="GO:0061603">
    <property type="term" value="F:molybdenum cofactor guanylyltransferase activity"/>
    <property type="evidence" value="ECO:0007669"/>
    <property type="project" value="UniProtKB-EC"/>
</dbReference>
<dbReference type="OrthoDB" id="9788394at2"/>
<comment type="catalytic activity">
    <reaction evidence="8">
        <text>Mo-molybdopterin + GTP + H(+) = Mo-molybdopterin guanine dinucleotide + diphosphate</text>
        <dbReference type="Rhea" id="RHEA:34243"/>
        <dbReference type="ChEBI" id="CHEBI:15378"/>
        <dbReference type="ChEBI" id="CHEBI:33019"/>
        <dbReference type="ChEBI" id="CHEBI:37565"/>
        <dbReference type="ChEBI" id="CHEBI:71302"/>
        <dbReference type="ChEBI" id="CHEBI:71310"/>
        <dbReference type="EC" id="2.7.7.77"/>
    </reaction>
</comment>
<evidence type="ECO:0000256" key="8">
    <source>
        <dbReference type="HAMAP-Rule" id="MF_00316"/>
    </source>
</evidence>
<evidence type="ECO:0000256" key="6">
    <source>
        <dbReference type="ARBA" id="ARBA00023134"/>
    </source>
</evidence>
<evidence type="ECO:0000259" key="9">
    <source>
        <dbReference type="Pfam" id="PF12804"/>
    </source>
</evidence>
<dbReference type="GO" id="GO:0005525">
    <property type="term" value="F:GTP binding"/>
    <property type="evidence" value="ECO:0007669"/>
    <property type="project" value="UniProtKB-UniRule"/>
</dbReference>
<comment type="subcellular location">
    <subcellularLocation>
        <location evidence="8">Cytoplasm</location>
    </subcellularLocation>
</comment>
<dbReference type="PANTHER" id="PTHR19136:SF81">
    <property type="entry name" value="MOLYBDENUM COFACTOR GUANYLYLTRANSFERASE"/>
    <property type="match status" value="1"/>
</dbReference>
<proteinExistence type="inferred from homology"/>
<dbReference type="GO" id="GO:0005737">
    <property type="term" value="C:cytoplasm"/>
    <property type="evidence" value="ECO:0007669"/>
    <property type="project" value="UniProtKB-SubCell"/>
</dbReference>
<dbReference type="PATRIC" id="fig|1123501.6.peg.782"/>
<dbReference type="CDD" id="cd02503">
    <property type="entry name" value="MobA"/>
    <property type="match status" value="1"/>
</dbReference>
<sequence length="206" mass="20797">MAQQRTGNGRRLPAMILAGGGARRMGGGDKGLVLLGERPLLAHVVDRLAPQAGPLALNAGGDPARFAAFGLPVVPDPVDGQPGPLAGILAALEWAAGLDAPAVVTVPTDAPFLPADLVDRLSAGPGPAVAASGGRVHGTVGLWPVALAPALRAALAGGTRRVMDWAERTGAREVAFAGTEPDPFANLNTPEDVRAAAAWLAQDADR</sequence>
<dbReference type="RefSeq" id="WP_156169151.1">
    <property type="nucleotide sequence ID" value="NZ_KB902312.1"/>
</dbReference>
<accession>A0A0D0NPZ3</accession>
<evidence type="ECO:0000256" key="2">
    <source>
        <dbReference type="ARBA" id="ARBA00022679"/>
    </source>
</evidence>
<dbReference type="NCBIfam" id="TIGR02665">
    <property type="entry name" value="molyb_mobA"/>
    <property type="match status" value="1"/>
</dbReference>
<dbReference type="InterPro" id="IPR025877">
    <property type="entry name" value="MobA-like_NTP_Trfase"/>
</dbReference>
<dbReference type="Pfam" id="PF12804">
    <property type="entry name" value="NTP_transf_3"/>
    <property type="match status" value="1"/>
</dbReference>
<keyword evidence="1 8" id="KW-0963">Cytoplasm</keyword>
<dbReference type="HAMAP" id="MF_00316">
    <property type="entry name" value="MobA"/>
    <property type="match status" value="1"/>
</dbReference>
<feature type="binding site" evidence="8">
    <location>
        <position position="30"/>
    </location>
    <ligand>
        <name>GTP</name>
        <dbReference type="ChEBI" id="CHEBI:37565"/>
    </ligand>
</feature>
<evidence type="ECO:0000313" key="11">
    <source>
        <dbReference type="Proteomes" id="UP000035100"/>
    </source>
</evidence>
<dbReference type="eggNOG" id="COG0746">
    <property type="taxonomic scope" value="Bacteria"/>
</dbReference>
<keyword evidence="7 8" id="KW-0501">Molybdenum cofactor biosynthesis</keyword>
<name>A0A0D0NPZ3_9RHOB</name>
<gene>
    <name evidence="8" type="primary">mobA</name>
    <name evidence="10" type="ORF">Wenmar_00715</name>
</gene>
<comment type="cofactor">
    <cofactor evidence="8">
        <name>Mg(2+)</name>
        <dbReference type="ChEBI" id="CHEBI:18420"/>
    </cofactor>
</comment>
<evidence type="ECO:0000256" key="4">
    <source>
        <dbReference type="ARBA" id="ARBA00022741"/>
    </source>
</evidence>
<keyword evidence="2 8" id="KW-0808">Transferase</keyword>
<reference evidence="10 11" key="1">
    <citation type="submission" date="2013-01" db="EMBL/GenBank/DDBJ databases">
        <authorList>
            <person name="Fiebig A."/>
            <person name="Goeker M."/>
            <person name="Klenk H.-P.P."/>
        </authorList>
    </citation>
    <scope>NUCLEOTIDE SEQUENCE [LARGE SCALE GENOMIC DNA]</scope>
    <source>
        <strain evidence="10 11">DSM 24838</strain>
    </source>
</reference>
<feature type="binding site" evidence="8">
    <location>
        <position position="76"/>
    </location>
    <ligand>
        <name>GTP</name>
        <dbReference type="ChEBI" id="CHEBI:37565"/>
    </ligand>
</feature>
<dbReference type="Gene3D" id="3.90.550.10">
    <property type="entry name" value="Spore Coat Polysaccharide Biosynthesis Protein SpsA, Chain A"/>
    <property type="match status" value="1"/>
</dbReference>
<feature type="domain" description="MobA-like NTP transferase" evidence="9">
    <location>
        <begin position="14"/>
        <end position="165"/>
    </location>
</feature>
<keyword evidence="10" id="KW-0548">Nucleotidyltransferase</keyword>
<dbReference type="Proteomes" id="UP000035100">
    <property type="component" value="Unassembled WGS sequence"/>
</dbReference>
<protein>
    <recommendedName>
        <fullName evidence="8">Molybdenum cofactor guanylyltransferase</fullName>
        <shortName evidence="8">MoCo guanylyltransferase</shortName>
        <ecNumber evidence="8">2.7.7.77</ecNumber>
    </recommendedName>
    <alternativeName>
        <fullName evidence="8">GTP:molybdopterin guanylyltransferase</fullName>
    </alternativeName>
    <alternativeName>
        <fullName evidence="8">Mo-MPT guanylyltransferase</fullName>
    </alternativeName>
    <alternativeName>
        <fullName evidence="8">Molybdopterin guanylyltransferase</fullName>
    </alternativeName>
    <alternativeName>
        <fullName evidence="8">Molybdopterin-guanine dinucleotide synthase</fullName>
        <shortName evidence="8">MGD synthase</shortName>
    </alternativeName>
</protein>
<dbReference type="InterPro" id="IPR029044">
    <property type="entry name" value="Nucleotide-diphossugar_trans"/>
</dbReference>
<dbReference type="PANTHER" id="PTHR19136">
    <property type="entry name" value="MOLYBDENUM COFACTOR GUANYLYLTRANSFERASE"/>
    <property type="match status" value="1"/>
</dbReference>
<comment type="subunit">
    <text evidence="8">Monomer.</text>
</comment>
<feature type="binding site" evidence="8">
    <location>
        <position position="109"/>
    </location>
    <ligand>
        <name>GTP</name>
        <dbReference type="ChEBI" id="CHEBI:37565"/>
    </ligand>
</feature>
<feature type="binding site" evidence="8">
    <location>
        <position position="58"/>
    </location>
    <ligand>
        <name>GTP</name>
        <dbReference type="ChEBI" id="CHEBI:37565"/>
    </ligand>
</feature>
<evidence type="ECO:0000256" key="3">
    <source>
        <dbReference type="ARBA" id="ARBA00022723"/>
    </source>
</evidence>
<comment type="caution">
    <text evidence="10">The sequence shown here is derived from an EMBL/GenBank/DDBJ whole genome shotgun (WGS) entry which is preliminary data.</text>
</comment>
<dbReference type="AlphaFoldDB" id="A0A0D0NPZ3"/>
<dbReference type="SUPFAM" id="SSF53448">
    <property type="entry name" value="Nucleotide-diphospho-sugar transferases"/>
    <property type="match status" value="1"/>
</dbReference>
<keyword evidence="5 8" id="KW-0460">Magnesium</keyword>
<dbReference type="GO" id="GO:1902758">
    <property type="term" value="P:bis(molybdopterin guanine dinucleotide)molybdenum biosynthetic process"/>
    <property type="evidence" value="ECO:0007669"/>
    <property type="project" value="TreeGrafter"/>
</dbReference>